<feature type="domain" description="RDD" evidence="7">
    <location>
        <begin position="7"/>
        <end position="122"/>
    </location>
</feature>
<dbReference type="AlphaFoldDB" id="A0AAV4ZMB1"/>
<comment type="subcellular location">
    <subcellularLocation>
        <location evidence="1">Cell membrane</location>
        <topology evidence="1">Multi-pass membrane protein</topology>
    </subcellularLocation>
</comment>
<evidence type="ECO:0000256" key="2">
    <source>
        <dbReference type="ARBA" id="ARBA00022475"/>
    </source>
</evidence>
<dbReference type="PANTHER" id="PTHR36115">
    <property type="entry name" value="PROLINE-RICH ANTIGEN HOMOLOG-RELATED"/>
    <property type="match status" value="1"/>
</dbReference>
<dbReference type="RefSeq" id="WP_238230261.1">
    <property type="nucleotide sequence ID" value="NZ_BPQO01000011.1"/>
</dbReference>
<keyword evidence="4 6" id="KW-1133">Transmembrane helix</keyword>
<dbReference type="PANTHER" id="PTHR36115:SF6">
    <property type="entry name" value="PROLINE-RICH ANTIGEN HOMOLOG"/>
    <property type="match status" value="1"/>
</dbReference>
<evidence type="ECO:0000256" key="4">
    <source>
        <dbReference type="ARBA" id="ARBA00022989"/>
    </source>
</evidence>
<keyword evidence="3 6" id="KW-0812">Transmembrane</keyword>
<evidence type="ECO:0000256" key="1">
    <source>
        <dbReference type="ARBA" id="ARBA00004651"/>
    </source>
</evidence>
<reference evidence="8" key="2">
    <citation type="submission" date="2021-08" db="EMBL/GenBank/DDBJ databases">
        <authorList>
            <person name="Tani A."/>
            <person name="Ola A."/>
            <person name="Ogura Y."/>
            <person name="Katsura K."/>
            <person name="Hayashi T."/>
        </authorList>
    </citation>
    <scope>NUCLEOTIDE SEQUENCE</scope>
    <source>
        <strain evidence="8">DSM 16372</strain>
    </source>
</reference>
<organism evidence="8 9">
    <name type="scientific">Methylobacterium hispanicum</name>
    <dbReference type="NCBI Taxonomy" id="270350"/>
    <lineage>
        <taxon>Bacteria</taxon>
        <taxon>Pseudomonadati</taxon>
        <taxon>Pseudomonadota</taxon>
        <taxon>Alphaproteobacteria</taxon>
        <taxon>Hyphomicrobiales</taxon>
        <taxon>Methylobacteriaceae</taxon>
        <taxon>Methylobacterium</taxon>
    </lineage>
</organism>
<dbReference type="GO" id="GO:0005886">
    <property type="term" value="C:plasma membrane"/>
    <property type="evidence" value="ECO:0007669"/>
    <property type="project" value="UniProtKB-SubCell"/>
</dbReference>
<dbReference type="EMBL" id="BPQO01000011">
    <property type="protein sequence ID" value="GJD89438.1"/>
    <property type="molecule type" value="Genomic_DNA"/>
</dbReference>
<accession>A0AAV4ZMB1</accession>
<keyword evidence="5 6" id="KW-0472">Membrane</keyword>
<sequence length="135" mass="14201">MSRSTDFDDRVAAAFVDALAIFGIVGASSFGLAVLDPHPRLLQWGCEAAAYVLSCLLLPPLCEARWGATPGKLLCGLRVVDAGGRPPRFGNAVLRNLLKYGIAPILILQVSAGRIGGHDRIGGTHVVRSQARLAA</sequence>
<evidence type="ECO:0000256" key="6">
    <source>
        <dbReference type="SAM" id="Phobius"/>
    </source>
</evidence>
<name>A0AAV4ZMB1_9HYPH</name>
<dbReference type="InterPro" id="IPR051791">
    <property type="entry name" value="Pra-immunoreactive"/>
</dbReference>
<comment type="caution">
    <text evidence="8">The sequence shown here is derived from an EMBL/GenBank/DDBJ whole genome shotgun (WGS) entry which is preliminary data.</text>
</comment>
<evidence type="ECO:0000256" key="3">
    <source>
        <dbReference type="ARBA" id="ARBA00022692"/>
    </source>
</evidence>
<gene>
    <name evidence="8" type="ORF">BHAOGJBA_2965</name>
</gene>
<proteinExistence type="predicted"/>
<dbReference type="Pfam" id="PF06271">
    <property type="entry name" value="RDD"/>
    <property type="match status" value="1"/>
</dbReference>
<keyword evidence="9" id="KW-1185">Reference proteome</keyword>
<reference evidence="8" key="1">
    <citation type="journal article" date="2016" name="Front. Microbiol.">
        <title>Genome Sequence of the Piezophilic, Mesophilic Sulfate-Reducing Bacterium Desulfovibrio indicus J2T.</title>
        <authorList>
            <person name="Cao J."/>
            <person name="Maignien L."/>
            <person name="Shao Z."/>
            <person name="Alain K."/>
            <person name="Jebbar M."/>
        </authorList>
    </citation>
    <scope>NUCLEOTIDE SEQUENCE</scope>
    <source>
        <strain evidence="8">DSM 16372</strain>
    </source>
</reference>
<evidence type="ECO:0000259" key="7">
    <source>
        <dbReference type="Pfam" id="PF06271"/>
    </source>
</evidence>
<keyword evidence="2" id="KW-1003">Cell membrane</keyword>
<evidence type="ECO:0000256" key="5">
    <source>
        <dbReference type="ARBA" id="ARBA00023136"/>
    </source>
</evidence>
<protein>
    <recommendedName>
        <fullName evidence="7">RDD domain-containing protein</fullName>
    </recommendedName>
</protein>
<dbReference type="InterPro" id="IPR010432">
    <property type="entry name" value="RDD"/>
</dbReference>
<evidence type="ECO:0000313" key="9">
    <source>
        <dbReference type="Proteomes" id="UP001055247"/>
    </source>
</evidence>
<feature type="transmembrane region" description="Helical" evidence="6">
    <location>
        <begin position="12"/>
        <end position="35"/>
    </location>
</feature>
<dbReference type="Proteomes" id="UP001055247">
    <property type="component" value="Unassembled WGS sequence"/>
</dbReference>
<evidence type="ECO:0000313" key="8">
    <source>
        <dbReference type="EMBL" id="GJD89438.1"/>
    </source>
</evidence>